<dbReference type="OrthoDB" id="9970435at2759"/>
<dbReference type="PROSITE" id="PS51382">
    <property type="entry name" value="SPX"/>
    <property type="match status" value="1"/>
</dbReference>
<keyword evidence="6" id="KW-0175">Coiled coil</keyword>
<feature type="domain" description="EXS" evidence="9">
    <location>
        <begin position="418"/>
        <end position="612"/>
    </location>
</feature>
<dbReference type="GO" id="GO:0005794">
    <property type="term" value="C:Golgi apparatus"/>
    <property type="evidence" value="ECO:0007669"/>
    <property type="project" value="TreeGrafter"/>
</dbReference>
<proteinExistence type="inferred from homology"/>
<evidence type="ECO:0000313" key="12">
    <source>
        <dbReference type="Proteomes" id="UP000193685"/>
    </source>
</evidence>
<protein>
    <submittedName>
        <fullName evidence="11">EXS family-domain-containing protein</fullName>
    </submittedName>
</protein>
<feature type="transmembrane region" description="Helical" evidence="8">
    <location>
        <begin position="365"/>
        <end position="383"/>
    </location>
</feature>
<dbReference type="GO" id="GO:0016036">
    <property type="term" value="P:cellular response to phosphate starvation"/>
    <property type="evidence" value="ECO:0007669"/>
    <property type="project" value="TreeGrafter"/>
</dbReference>
<comment type="caution">
    <text evidence="11">The sequence shown here is derived from an EMBL/GenBank/DDBJ whole genome shotgun (WGS) entry which is preliminary data.</text>
</comment>
<dbReference type="RefSeq" id="XP_040725285.1">
    <property type="nucleotide sequence ID" value="XM_040867799.1"/>
</dbReference>
<dbReference type="STRING" id="56484.A0A1Y2FE04"/>
<keyword evidence="4 8" id="KW-1133">Transmembrane helix</keyword>
<evidence type="ECO:0000256" key="7">
    <source>
        <dbReference type="SAM" id="MobiDB-lite"/>
    </source>
</evidence>
<dbReference type="CDD" id="cd14475">
    <property type="entry name" value="SPX_SYG1_like"/>
    <property type="match status" value="1"/>
</dbReference>
<evidence type="ECO:0000256" key="3">
    <source>
        <dbReference type="ARBA" id="ARBA00022692"/>
    </source>
</evidence>
<dbReference type="GO" id="GO:0005886">
    <property type="term" value="C:plasma membrane"/>
    <property type="evidence" value="ECO:0007669"/>
    <property type="project" value="TreeGrafter"/>
</dbReference>
<evidence type="ECO:0000259" key="10">
    <source>
        <dbReference type="PROSITE" id="PS51382"/>
    </source>
</evidence>
<feature type="transmembrane region" description="Helical" evidence="8">
    <location>
        <begin position="306"/>
        <end position="326"/>
    </location>
</feature>
<evidence type="ECO:0000313" key="11">
    <source>
        <dbReference type="EMBL" id="ORY82151.1"/>
    </source>
</evidence>
<dbReference type="GeneID" id="63784398"/>
<evidence type="ECO:0000259" key="9">
    <source>
        <dbReference type="PROSITE" id="PS51380"/>
    </source>
</evidence>
<feature type="region of interest" description="Disordered" evidence="7">
    <location>
        <begin position="615"/>
        <end position="656"/>
    </location>
</feature>
<name>A0A1Y2FE04_PROLT</name>
<feature type="transmembrane region" description="Helical" evidence="8">
    <location>
        <begin position="223"/>
        <end position="240"/>
    </location>
</feature>
<evidence type="ECO:0000256" key="6">
    <source>
        <dbReference type="SAM" id="Coils"/>
    </source>
</evidence>
<evidence type="ECO:0000256" key="5">
    <source>
        <dbReference type="ARBA" id="ARBA00023136"/>
    </source>
</evidence>
<evidence type="ECO:0000256" key="4">
    <source>
        <dbReference type="ARBA" id="ARBA00022989"/>
    </source>
</evidence>
<dbReference type="PROSITE" id="PS51380">
    <property type="entry name" value="EXS"/>
    <property type="match status" value="1"/>
</dbReference>
<sequence length="656" mass="76990">MQHATQAEFTFYQFVGAQLDKIDDFYTEHEREAETRLTTLKNQLQEMKERQAALRNGAANGSLEPPAREYTRRHDSFFERLYENLKSVLTLADEERLSKHPVKPGKRNDTFTQMTLTYRVAKRRLKLAFQEYYYSLELLQSYRSLNKQALRKILKKFDKTVHGKASVVYMKIFNDETHIGKSDATDALQRQSELVYAKYYCGGDRKAAAVSLRQKARTEDDRFTMLRIGLYFGLAIPLLLEGLVRSFDTVNTTDGVVQSVLLQVWAGFFLLLLMALLFGGACYIWQRNQISYPFIFEWQHNHHLNWTQYFEVPGVLLLQFSILFWMCFSEFFPQFTTWYPLVFFCSAVATLVIPFPFLHWSSRRWLIVANGRLLVSGLALVRFQDVYLGDVFNSLTYSVGNIALFWCLYRHGWNDPRQCGSSRSTLFGFFTTLPGIFRFLQCVRRYTDTLHWFPHLINALKYLFTILTYMFLSLWRIHGSTRYKWLYVAFATCNTLYTTFWDINYDASLLQFQGKHPLLREHRAYRLTWLYYSFLLLDPLFRCSWIFYIIFQNDIQHAAGLSFYIALAEVFRRACWSLLRVENEHVANVRLYRAIRELPLPYALDNVILSTNPATRVTSETKKPAPKLSEAHATDFSRAKSIRSAMQSDSEDEDDT</sequence>
<dbReference type="GO" id="GO:0006817">
    <property type="term" value="P:phosphate ion transport"/>
    <property type="evidence" value="ECO:0007669"/>
    <property type="project" value="TreeGrafter"/>
</dbReference>
<gene>
    <name evidence="11" type="ORF">BCR37DRAFT_347826</name>
</gene>
<keyword evidence="3 8" id="KW-0812">Transmembrane</keyword>
<dbReference type="PANTHER" id="PTHR10783:SF103">
    <property type="entry name" value="SOLUTE CARRIER FAMILY 53 MEMBER 1"/>
    <property type="match status" value="1"/>
</dbReference>
<feature type="domain" description="SPX" evidence="10">
    <location>
        <begin position="1"/>
        <end position="171"/>
    </location>
</feature>
<evidence type="ECO:0000256" key="8">
    <source>
        <dbReference type="SAM" id="Phobius"/>
    </source>
</evidence>
<feature type="compositionally biased region" description="Basic and acidic residues" evidence="7">
    <location>
        <begin position="619"/>
        <end position="638"/>
    </location>
</feature>
<feature type="transmembrane region" description="Helical" evidence="8">
    <location>
        <begin position="529"/>
        <end position="551"/>
    </location>
</feature>
<dbReference type="EMBL" id="MCFI01000010">
    <property type="protein sequence ID" value="ORY82151.1"/>
    <property type="molecule type" value="Genomic_DNA"/>
</dbReference>
<dbReference type="InterPro" id="IPR004331">
    <property type="entry name" value="SPX_dom"/>
</dbReference>
<feature type="transmembrane region" description="Helical" evidence="8">
    <location>
        <begin position="260"/>
        <end position="285"/>
    </location>
</feature>
<feature type="coiled-coil region" evidence="6">
    <location>
        <begin position="30"/>
        <end position="57"/>
    </location>
</feature>
<dbReference type="AlphaFoldDB" id="A0A1Y2FE04"/>
<dbReference type="OMA" id="ETSHFYT"/>
<keyword evidence="12" id="KW-1185">Reference proteome</keyword>
<dbReference type="InterPro" id="IPR004342">
    <property type="entry name" value="EXS_C"/>
</dbReference>
<comment type="subcellular location">
    <subcellularLocation>
        <location evidence="1">Membrane</location>
        <topology evidence="1">Multi-pass membrane protein</topology>
    </subcellularLocation>
</comment>
<evidence type="ECO:0000256" key="2">
    <source>
        <dbReference type="ARBA" id="ARBA00009665"/>
    </source>
</evidence>
<feature type="transmembrane region" description="Helical" evidence="8">
    <location>
        <begin position="452"/>
        <end position="472"/>
    </location>
</feature>
<feature type="transmembrane region" description="Helical" evidence="8">
    <location>
        <begin position="424"/>
        <end position="440"/>
    </location>
</feature>
<feature type="transmembrane region" description="Helical" evidence="8">
    <location>
        <begin position="395"/>
        <end position="412"/>
    </location>
</feature>
<reference evidence="11 12" key="1">
    <citation type="submission" date="2016-07" db="EMBL/GenBank/DDBJ databases">
        <title>Pervasive Adenine N6-methylation of Active Genes in Fungi.</title>
        <authorList>
            <consortium name="DOE Joint Genome Institute"/>
            <person name="Mondo S.J."/>
            <person name="Dannebaum R.O."/>
            <person name="Kuo R.C."/>
            <person name="Labutti K."/>
            <person name="Haridas S."/>
            <person name="Kuo A."/>
            <person name="Salamov A."/>
            <person name="Ahrendt S.R."/>
            <person name="Lipzen A."/>
            <person name="Sullivan W."/>
            <person name="Andreopoulos W.B."/>
            <person name="Clum A."/>
            <person name="Lindquist E."/>
            <person name="Daum C."/>
            <person name="Ramamoorthy G.K."/>
            <person name="Gryganskyi A."/>
            <person name="Culley D."/>
            <person name="Magnuson J.K."/>
            <person name="James T.Y."/>
            <person name="O'Malley M.A."/>
            <person name="Stajich J.E."/>
            <person name="Spatafora J.W."/>
            <person name="Visel A."/>
            <person name="Grigoriev I.V."/>
        </authorList>
    </citation>
    <scope>NUCLEOTIDE SEQUENCE [LARGE SCALE GENOMIC DNA]</scope>
    <source>
        <strain evidence="11 12">12-1054</strain>
    </source>
</reference>
<dbReference type="GO" id="GO:0000822">
    <property type="term" value="F:inositol hexakisphosphate binding"/>
    <property type="evidence" value="ECO:0007669"/>
    <property type="project" value="TreeGrafter"/>
</dbReference>
<accession>A0A1Y2FE04</accession>
<comment type="similarity">
    <text evidence="2">Belongs to the SYG1 (TC 2.A.94) family.</text>
</comment>
<dbReference type="Pfam" id="PF03124">
    <property type="entry name" value="EXS"/>
    <property type="match status" value="1"/>
</dbReference>
<feature type="transmembrane region" description="Helical" evidence="8">
    <location>
        <begin position="338"/>
        <end position="358"/>
    </location>
</feature>
<dbReference type="Pfam" id="PF03105">
    <property type="entry name" value="SPX"/>
    <property type="match status" value="1"/>
</dbReference>
<evidence type="ECO:0000256" key="1">
    <source>
        <dbReference type="ARBA" id="ARBA00004141"/>
    </source>
</evidence>
<organism evidence="11 12">
    <name type="scientific">Protomyces lactucae-debilis</name>
    <dbReference type="NCBI Taxonomy" id="2754530"/>
    <lineage>
        <taxon>Eukaryota</taxon>
        <taxon>Fungi</taxon>
        <taxon>Dikarya</taxon>
        <taxon>Ascomycota</taxon>
        <taxon>Taphrinomycotina</taxon>
        <taxon>Taphrinomycetes</taxon>
        <taxon>Taphrinales</taxon>
        <taxon>Protomycetaceae</taxon>
        <taxon>Protomyces</taxon>
    </lineage>
</organism>
<dbReference type="Proteomes" id="UP000193685">
    <property type="component" value="Unassembled WGS sequence"/>
</dbReference>
<dbReference type="PANTHER" id="PTHR10783">
    <property type="entry name" value="XENOTROPIC AND POLYTROPIC RETROVIRUS RECEPTOR 1-RELATED"/>
    <property type="match status" value="1"/>
</dbReference>
<keyword evidence="5 8" id="KW-0472">Membrane</keyword>